<protein>
    <recommendedName>
        <fullName evidence="4">Mitochondrial glyco protein</fullName>
    </recommendedName>
</protein>
<dbReference type="AlphaFoldDB" id="A0A9N9LG20"/>
<dbReference type="OrthoDB" id="278212at2759"/>
<dbReference type="GO" id="GO:0005759">
    <property type="term" value="C:mitochondrial matrix"/>
    <property type="evidence" value="ECO:0007669"/>
    <property type="project" value="InterPro"/>
</dbReference>
<feature type="compositionally biased region" description="Pro residues" evidence="1">
    <location>
        <begin position="37"/>
        <end position="55"/>
    </location>
</feature>
<dbReference type="InterPro" id="IPR038356">
    <property type="entry name" value="Tma16_sf"/>
</dbReference>
<dbReference type="Proteomes" id="UP000701801">
    <property type="component" value="Unassembled WGS sequence"/>
</dbReference>
<organism evidence="2 3">
    <name type="scientific">Hymenoscyphus albidus</name>
    <dbReference type="NCBI Taxonomy" id="595503"/>
    <lineage>
        <taxon>Eukaryota</taxon>
        <taxon>Fungi</taxon>
        <taxon>Dikarya</taxon>
        <taxon>Ascomycota</taxon>
        <taxon>Pezizomycotina</taxon>
        <taxon>Leotiomycetes</taxon>
        <taxon>Helotiales</taxon>
        <taxon>Helotiaceae</taxon>
        <taxon>Hymenoscyphus</taxon>
    </lineage>
</organism>
<evidence type="ECO:0000313" key="2">
    <source>
        <dbReference type="EMBL" id="CAG8974735.1"/>
    </source>
</evidence>
<feature type="region of interest" description="Disordered" evidence="1">
    <location>
        <begin position="33"/>
        <end position="58"/>
    </location>
</feature>
<dbReference type="GO" id="GO:0042256">
    <property type="term" value="P:cytosolic ribosome assembly"/>
    <property type="evidence" value="ECO:0007669"/>
    <property type="project" value="TreeGrafter"/>
</dbReference>
<dbReference type="SUPFAM" id="SSF54529">
    <property type="entry name" value="Mitochondrial glycoprotein MAM33-like"/>
    <property type="match status" value="1"/>
</dbReference>
<evidence type="ECO:0000256" key="1">
    <source>
        <dbReference type="SAM" id="MobiDB-lite"/>
    </source>
</evidence>
<dbReference type="Gene3D" id="1.20.1440.170">
    <property type="entry name" value="Translation machinery-associated protein 16-like"/>
    <property type="match status" value="1"/>
</dbReference>
<accession>A0A9N9LG20</accession>
<reference evidence="2" key="1">
    <citation type="submission" date="2021-07" db="EMBL/GenBank/DDBJ databases">
        <authorList>
            <person name="Durling M."/>
        </authorList>
    </citation>
    <scope>NUCLEOTIDE SEQUENCE</scope>
</reference>
<dbReference type="InterPro" id="IPR036561">
    <property type="entry name" value="MAM33_sf"/>
</dbReference>
<dbReference type="PANTHER" id="PTHR10826">
    <property type="entry name" value="COMPLEMENT COMPONENT 1"/>
    <property type="match status" value="1"/>
</dbReference>
<dbReference type="FunFam" id="3.10.280.10:FF:000007">
    <property type="entry name" value="Regulatory protein SUAPRGA1"/>
    <property type="match status" value="1"/>
</dbReference>
<gene>
    <name evidence="2" type="ORF">HYALB_00000346</name>
</gene>
<dbReference type="InterPro" id="IPR021346">
    <property type="entry name" value="Tma16"/>
</dbReference>
<keyword evidence="3" id="KW-1185">Reference proteome</keyword>
<evidence type="ECO:0008006" key="4">
    <source>
        <dbReference type="Google" id="ProtNLM"/>
    </source>
</evidence>
<dbReference type="PANTHER" id="PTHR10826:SF1">
    <property type="entry name" value="COMPLEMENT COMPONENT 1 Q SUBCOMPONENT-BINDING PROTEIN, MITOCHONDRIAL"/>
    <property type="match status" value="1"/>
</dbReference>
<feature type="region of interest" description="Disordered" evidence="1">
    <location>
        <begin position="390"/>
        <end position="435"/>
    </location>
</feature>
<dbReference type="InterPro" id="IPR003428">
    <property type="entry name" value="MAM33"/>
</dbReference>
<dbReference type="Pfam" id="PF11176">
    <property type="entry name" value="Tma16"/>
    <property type="match status" value="1"/>
</dbReference>
<comment type="caution">
    <text evidence="2">The sequence shown here is derived from an EMBL/GenBank/DDBJ whole genome shotgun (WGS) entry which is preliminary data.</text>
</comment>
<dbReference type="Gene3D" id="3.10.280.10">
    <property type="entry name" value="Mitochondrial glycoprotein"/>
    <property type="match status" value="1"/>
</dbReference>
<evidence type="ECO:0000313" key="3">
    <source>
        <dbReference type="Proteomes" id="UP000701801"/>
    </source>
</evidence>
<sequence>MRWCSCRSCTRFPRRDAPLPGNKADLAPYRNGLAFFPPTPTPAQPSEPPNLPAPERPSAAITFDKGKKLKIPSSIRYQHSQQVDHPPQETMPKSLEKTRKKIAKKKGNITALHENSRDSQRLRRAQNRDDKLLRVASARKKNDKPLVIRAKYFQETIRANEGKPLELDAIHVAISTWVHQNDEEFSNLKKERRAGRPASTREDLLRIKIAADEKEYESGFYMPDLTDSDNAVFLDRWEGDWSYLSTLKWVRISRGGLIQPTKFPPKGESSFARSAPRAVSRLSAAAIRHSTSRSPAVQAAWRPTSTQALAAFSSSALRRSKAAEGDEELIVKLESELQMEKEMKLQEGVPTSVKDYIENGPFEVIDTPGQEEVVLTRQFGDEKIQITFSIADINSMEPENDFEDPAMNDEQDGQSNENSEESAADGEGNEEGERSYPARLNIIIEKPGKGALNVESIVQDGMHVIESVYYYADSSFAYAKTPEKIHRRQDLYSGPPFGNLDEDLQVLMERYLDERGINTALAIFVPDYIDMKEQKEYMRWLESVKSFVEA</sequence>
<feature type="compositionally biased region" description="Acidic residues" evidence="1">
    <location>
        <begin position="398"/>
        <end position="430"/>
    </location>
</feature>
<name>A0A9N9LG20_9HELO</name>
<proteinExistence type="predicted"/>
<dbReference type="Pfam" id="PF02330">
    <property type="entry name" value="MAM33"/>
    <property type="match status" value="1"/>
</dbReference>
<dbReference type="EMBL" id="CAJVRM010000116">
    <property type="protein sequence ID" value="CAG8974735.1"/>
    <property type="molecule type" value="Genomic_DNA"/>
</dbReference>